<dbReference type="Proteomes" id="UP001062846">
    <property type="component" value="Chromosome 6"/>
</dbReference>
<keyword evidence="2" id="KW-1185">Reference proteome</keyword>
<organism evidence="1 2">
    <name type="scientific">Rhododendron molle</name>
    <name type="common">Chinese azalea</name>
    <name type="synonym">Azalea mollis</name>
    <dbReference type="NCBI Taxonomy" id="49168"/>
    <lineage>
        <taxon>Eukaryota</taxon>
        <taxon>Viridiplantae</taxon>
        <taxon>Streptophyta</taxon>
        <taxon>Embryophyta</taxon>
        <taxon>Tracheophyta</taxon>
        <taxon>Spermatophyta</taxon>
        <taxon>Magnoliopsida</taxon>
        <taxon>eudicotyledons</taxon>
        <taxon>Gunneridae</taxon>
        <taxon>Pentapetalae</taxon>
        <taxon>asterids</taxon>
        <taxon>Ericales</taxon>
        <taxon>Ericaceae</taxon>
        <taxon>Ericoideae</taxon>
        <taxon>Rhodoreae</taxon>
        <taxon>Rhododendron</taxon>
    </lineage>
</organism>
<evidence type="ECO:0000313" key="1">
    <source>
        <dbReference type="EMBL" id="KAI8549507.1"/>
    </source>
</evidence>
<proteinExistence type="predicted"/>
<comment type="caution">
    <text evidence="1">The sequence shown here is derived from an EMBL/GenBank/DDBJ whole genome shotgun (WGS) entry which is preliminary data.</text>
</comment>
<sequence>MEACGEDASRSFQQALSQIKTEPQSLNQCHPFTSYSFRTPHPFTFIPLSNASTNSSSAPFSNFPLKQANENGNCKANARAQAIIQRCSKVEAVDSAVLGPESCTGTKPYSKRKIARHSKSGTQVSNPDPPDGLNAAIACRYDSSLGLLTKKFIKLIKEASDGTLDLNETADLLAVQKRRIYDITNVLEGIGLIEKTTKNHIRWKDYEMLARGEVENQITALKAEVESLYAEECRLDDCIREKQDFLSTLEFDKNCQKSLFLTEEDIVSLPCFKNQTLIAIKAPHGSSLEVPDPDEDISYPEKQFRLIVRSTTGPIDVYLLSKYEGQDDDTNAKQANSRQSVDNTKLASDCQNNHTMLSDTLSSIGSGIRKIVSPDIDIDDDYWFLSDHEQYKKEPANLVHKLDRYKKVVVGDDHRLLLGILS</sequence>
<protein>
    <submittedName>
        <fullName evidence="1">Uncharacterized protein</fullName>
    </submittedName>
</protein>
<gene>
    <name evidence="1" type="ORF">RHMOL_Rhmol06G0030100</name>
</gene>
<evidence type="ECO:0000313" key="2">
    <source>
        <dbReference type="Proteomes" id="UP001062846"/>
    </source>
</evidence>
<reference evidence="1" key="1">
    <citation type="submission" date="2022-02" db="EMBL/GenBank/DDBJ databases">
        <title>Plant Genome Project.</title>
        <authorList>
            <person name="Zhang R.-G."/>
        </authorList>
    </citation>
    <scope>NUCLEOTIDE SEQUENCE</scope>
    <source>
        <strain evidence="1">AT1</strain>
    </source>
</reference>
<accession>A0ACC0NA50</accession>
<name>A0ACC0NA50_RHOML</name>
<dbReference type="EMBL" id="CM046393">
    <property type="protein sequence ID" value="KAI8549507.1"/>
    <property type="molecule type" value="Genomic_DNA"/>
</dbReference>